<feature type="region of interest" description="Disordered" evidence="1">
    <location>
        <begin position="1"/>
        <end position="54"/>
    </location>
</feature>
<gene>
    <name evidence="2" type="ORF">PIB30_070452</name>
</gene>
<proteinExistence type="predicted"/>
<name>A0ABU6QPJ4_9FABA</name>
<keyword evidence="3" id="KW-1185">Reference proteome</keyword>
<accession>A0ABU6QPJ4</accession>
<dbReference type="EMBL" id="JASCZI010000794">
    <property type="protein sequence ID" value="MED6113400.1"/>
    <property type="molecule type" value="Genomic_DNA"/>
</dbReference>
<comment type="caution">
    <text evidence="2">The sequence shown here is derived from an EMBL/GenBank/DDBJ whole genome shotgun (WGS) entry which is preliminary data.</text>
</comment>
<evidence type="ECO:0000256" key="1">
    <source>
        <dbReference type="SAM" id="MobiDB-lite"/>
    </source>
</evidence>
<protein>
    <recommendedName>
        <fullName evidence="4">BLOC-1-related complex subunit 7</fullName>
    </recommendedName>
</protein>
<feature type="compositionally biased region" description="Polar residues" evidence="1">
    <location>
        <begin position="1"/>
        <end position="40"/>
    </location>
</feature>
<evidence type="ECO:0000313" key="2">
    <source>
        <dbReference type="EMBL" id="MED6113400.1"/>
    </source>
</evidence>
<organism evidence="2 3">
    <name type="scientific">Stylosanthes scabra</name>
    <dbReference type="NCBI Taxonomy" id="79078"/>
    <lineage>
        <taxon>Eukaryota</taxon>
        <taxon>Viridiplantae</taxon>
        <taxon>Streptophyta</taxon>
        <taxon>Embryophyta</taxon>
        <taxon>Tracheophyta</taxon>
        <taxon>Spermatophyta</taxon>
        <taxon>Magnoliopsida</taxon>
        <taxon>eudicotyledons</taxon>
        <taxon>Gunneridae</taxon>
        <taxon>Pentapetalae</taxon>
        <taxon>rosids</taxon>
        <taxon>fabids</taxon>
        <taxon>Fabales</taxon>
        <taxon>Fabaceae</taxon>
        <taxon>Papilionoideae</taxon>
        <taxon>50 kb inversion clade</taxon>
        <taxon>dalbergioids sensu lato</taxon>
        <taxon>Dalbergieae</taxon>
        <taxon>Pterocarpus clade</taxon>
        <taxon>Stylosanthes</taxon>
    </lineage>
</organism>
<reference evidence="2 3" key="1">
    <citation type="journal article" date="2023" name="Plants (Basel)">
        <title>Bridging the Gap: Combining Genomics and Transcriptomics Approaches to Understand Stylosanthes scabra, an Orphan Legume from the Brazilian Caatinga.</title>
        <authorList>
            <person name="Ferreira-Neto J.R.C."/>
            <person name="da Silva M.D."/>
            <person name="Binneck E."/>
            <person name="de Melo N.F."/>
            <person name="da Silva R.H."/>
            <person name="de Melo A.L.T.M."/>
            <person name="Pandolfi V."/>
            <person name="Bustamante F.O."/>
            <person name="Brasileiro-Vidal A.C."/>
            <person name="Benko-Iseppon A.M."/>
        </authorList>
    </citation>
    <scope>NUCLEOTIDE SEQUENCE [LARGE SCALE GENOMIC DNA]</scope>
    <source>
        <tissue evidence="2">Leaves</tissue>
    </source>
</reference>
<dbReference type="Proteomes" id="UP001341840">
    <property type="component" value="Unassembled WGS sequence"/>
</dbReference>
<sequence length="174" mass="18716">MANSNSNFNTESDSSGSVIVTSQTSAQQSEQNSPNENIRQNSGNNGNGSGNGNQIVNLGEVTVAHVLGLCNRHLTQGRSVEASSSNSGVSIQTVRQLIDESHLDLVNLLSQHMTTILNPIVSDTNAKYDHLAQQVERVTQLVNIDDDTGNRIENENENNDIGPIRIVPIGQNVD</sequence>
<evidence type="ECO:0000313" key="3">
    <source>
        <dbReference type="Proteomes" id="UP001341840"/>
    </source>
</evidence>
<evidence type="ECO:0008006" key="4">
    <source>
        <dbReference type="Google" id="ProtNLM"/>
    </source>
</evidence>